<keyword evidence="3" id="KW-0067">ATP-binding</keyword>
<proteinExistence type="predicted"/>
<name>A0A1B3BCX0_9GAMM</name>
<dbReference type="GO" id="GO:0016787">
    <property type="term" value="F:hydrolase activity"/>
    <property type="evidence" value="ECO:0007669"/>
    <property type="project" value="UniProtKB-KW"/>
</dbReference>
<dbReference type="Proteomes" id="UP000094147">
    <property type="component" value="Chromosome"/>
</dbReference>
<dbReference type="PANTHER" id="PTHR34698:SF2">
    <property type="entry name" value="5-OXOPROLINASE SUBUNIT B"/>
    <property type="match status" value="1"/>
</dbReference>
<reference evidence="6" key="1">
    <citation type="submission" date="2015-08" db="EMBL/GenBank/DDBJ databases">
        <authorList>
            <person name="Kim K.M."/>
        </authorList>
    </citation>
    <scope>NUCLEOTIDE SEQUENCE [LARGE SCALE GENOMIC DNA]</scope>
    <source>
        <strain evidence="6">KCTC 23892</strain>
    </source>
</reference>
<dbReference type="OrthoDB" id="9778567at2"/>
<organism evidence="5 6">
    <name type="scientific">Kangiella sediminilitoris</name>
    <dbReference type="NCBI Taxonomy" id="1144748"/>
    <lineage>
        <taxon>Bacteria</taxon>
        <taxon>Pseudomonadati</taxon>
        <taxon>Pseudomonadota</taxon>
        <taxon>Gammaproteobacteria</taxon>
        <taxon>Kangiellales</taxon>
        <taxon>Kangiellaceae</taxon>
        <taxon>Kangiella</taxon>
    </lineage>
</organism>
<dbReference type="KEGG" id="ksd:KS2013_1878"/>
<keyword evidence="1" id="KW-0547">Nucleotide-binding</keyword>
<dbReference type="PATRIC" id="fig|1144748.3.peg.1897"/>
<gene>
    <name evidence="5" type="ORF">KS2013_1878</name>
</gene>
<evidence type="ECO:0000313" key="5">
    <source>
        <dbReference type="EMBL" id="AOE50587.1"/>
    </source>
</evidence>
<evidence type="ECO:0000256" key="3">
    <source>
        <dbReference type="ARBA" id="ARBA00022840"/>
    </source>
</evidence>
<dbReference type="SMART" id="SM00796">
    <property type="entry name" value="AHS1"/>
    <property type="match status" value="1"/>
</dbReference>
<dbReference type="GO" id="GO:0005524">
    <property type="term" value="F:ATP binding"/>
    <property type="evidence" value="ECO:0007669"/>
    <property type="project" value="UniProtKB-KW"/>
</dbReference>
<dbReference type="InterPro" id="IPR010016">
    <property type="entry name" value="PxpB"/>
</dbReference>
<dbReference type="AlphaFoldDB" id="A0A1B3BCX0"/>
<protein>
    <submittedName>
        <fullName evidence="5">Allophanate hydrolase subunit 1</fullName>
    </submittedName>
</protein>
<dbReference type="PANTHER" id="PTHR34698">
    <property type="entry name" value="5-OXOPROLINASE SUBUNIT B"/>
    <property type="match status" value="1"/>
</dbReference>
<accession>A0A1B3BCX0</accession>
<dbReference type="Gene3D" id="3.30.1360.40">
    <property type="match status" value="1"/>
</dbReference>
<sequence>MAKPELHINSDNSIIIEFNAEISIELTRLILGTKESIEAAKLDGFVEVVPAYDSLLIIFKAEQFKPEACLQQIESIVTSATPVKEGQHQHHRIPVCYDKSFAPDLEYVADYCGLTTDELIRLHCSSEYPVFMLGFLPGFLYLGELDERLHCPRRSEPRPRIEAGSVAIGGTQTGVYPINSPGGWHIIGKTPIKMFDVAKEPPAIASPLDTISFEPISLEEFERYGD</sequence>
<evidence type="ECO:0000313" key="6">
    <source>
        <dbReference type="Proteomes" id="UP000094147"/>
    </source>
</evidence>
<evidence type="ECO:0000256" key="1">
    <source>
        <dbReference type="ARBA" id="ARBA00022741"/>
    </source>
</evidence>
<dbReference type="EMBL" id="CP012418">
    <property type="protein sequence ID" value="AOE50587.1"/>
    <property type="molecule type" value="Genomic_DNA"/>
</dbReference>
<feature type="domain" description="Carboxyltransferase" evidence="4">
    <location>
        <begin position="4"/>
        <end position="205"/>
    </location>
</feature>
<evidence type="ECO:0000256" key="2">
    <source>
        <dbReference type="ARBA" id="ARBA00022801"/>
    </source>
</evidence>
<keyword evidence="6" id="KW-1185">Reference proteome</keyword>
<dbReference type="RefSeq" id="WP_068993023.1">
    <property type="nucleotide sequence ID" value="NZ_CP012418.1"/>
</dbReference>
<dbReference type="STRING" id="1144748.KS2013_1878"/>
<dbReference type="Pfam" id="PF02682">
    <property type="entry name" value="CT_C_D"/>
    <property type="match status" value="1"/>
</dbReference>
<dbReference type="InterPro" id="IPR003833">
    <property type="entry name" value="CT_C_D"/>
</dbReference>
<keyword evidence="2 5" id="KW-0378">Hydrolase</keyword>
<dbReference type="SUPFAM" id="SSF160467">
    <property type="entry name" value="PH0987 N-terminal domain-like"/>
    <property type="match status" value="1"/>
</dbReference>
<evidence type="ECO:0000259" key="4">
    <source>
        <dbReference type="SMART" id="SM00796"/>
    </source>
</evidence>
<dbReference type="NCBIfam" id="TIGR00370">
    <property type="entry name" value="5-oxoprolinase subunit PxpB"/>
    <property type="match status" value="1"/>
</dbReference>
<dbReference type="InterPro" id="IPR029000">
    <property type="entry name" value="Cyclophilin-like_dom_sf"/>
</dbReference>
<dbReference type="Gene3D" id="2.40.100.10">
    <property type="entry name" value="Cyclophilin-like"/>
    <property type="match status" value="1"/>
</dbReference>
<dbReference type="SUPFAM" id="SSF50891">
    <property type="entry name" value="Cyclophilin-like"/>
    <property type="match status" value="1"/>
</dbReference>